<comment type="caution">
    <text evidence="2">The sequence shown here is derived from an EMBL/GenBank/DDBJ whole genome shotgun (WGS) entry which is preliminary data.</text>
</comment>
<dbReference type="EMBL" id="QFGA01000001">
    <property type="protein sequence ID" value="TEB07360.1"/>
    <property type="molecule type" value="Genomic_DNA"/>
</dbReference>
<dbReference type="Pfam" id="PF10710">
    <property type="entry name" value="DUF2512"/>
    <property type="match status" value="1"/>
</dbReference>
<feature type="transmembrane region" description="Helical" evidence="1">
    <location>
        <begin position="62"/>
        <end position="79"/>
    </location>
</feature>
<accession>A0A4Y7RF32</accession>
<evidence type="ECO:0000313" key="2">
    <source>
        <dbReference type="EMBL" id="TEB07360.1"/>
    </source>
</evidence>
<keyword evidence="1" id="KW-0472">Membrane</keyword>
<sequence>MIFSRHVTALLIKFVMIAIISIVLLPLFSQITAIQAFVIALVLTIVAYLAGDLWILHRYGNVYTTIADVVMAALVIGIADQILHYTMTITAAGWIITLALIAFGEWYFHKYLVIPMKTVGNEPPV</sequence>
<keyword evidence="3" id="KW-1185">Reference proteome</keyword>
<dbReference type="AlphaFoldDB" id="A0A4Y7RF32"/>
<dbReference type="Proteomes" id="UP000298324">
    <property type="component" value="Unassembled WGS sequence"/>
</dbReference>
<feature type="transmembrane region" description="Helical" evidence="1">
    <location>
        <begin position="85"/>
        <end position="108"/>
    </location>
</feature>
<feature type="transmembrane region" description="Helical" evidence="1">
    <location>
        <begin position="7"/>
        <end position="28"/>
    </location>
</feature>
<proteinExistence type="predicted"/>
<evidence type="ECO:0000256" key="1">
    <source>
        <dbReference type="SAM" id="Phobius"/>
    </source>
</evidence>
<keyword evidence="1" id="KW-1133">Transmembrane helix</keyword>
<name>A0A4Y7RF32_9FIRM</name>
<organism evidence="2 3">
    <name type="scientific">Pelotomaculum schinkii</name>
    <dbReference type="NCBI Taxonomy" id="78350"/>
    <lineage>
        <taxon>Bacteria</taxon>
        <taxon>Bacillati</taxon>
        <taxon>Bacillota</taxon>
        <taxon>Clostridia</taxon>
        <taxon>Eubacteriales</taxon>
        <taxon>Desulfotomaculaceae</taxon>
        <taxon>Pelotomaculum</taxon>
    </lineage>
</organism>
<gene>
    <name evidence="2" type="ORF">Psch_00911</name>
</gene>
<dbReference type="InterPro" id="IPR019649">
    <property type="entry name" value="DUF2512"/>
</dbReference>
<evidence type="ECO:0000313" key="3">
    <source>
        <dbReference type="Proteomes" id="UP000298324"/>
    </source>
</evidence>
<keyword evidence="1" id="KW-0812">Transmembrane</keyword>
<reference evidence="2 3" key="1">
    <citation type="journal article" date="2018" name="Environ. Microbiol.">
        <title>Novel energy conservation strategies and behaviour of Pelotomaculum schinkii driving syntrophic propionate catabolism.</title>
        <authorList>
            <person name="Hidalgo-Ahumada C.A.P."/>
            <person name="Nobu M.K."/>
            <person name="Narihiro T."/>
            <person name="Tamaki H."/>
            <person name="Liu W.T."/>
            <person name="Kamagata Y."/>
            <person name="Stams A.J.M."/>
            <person name="Imachi H."/>
            <person name="Sousa D.Z."/>
        </authorList>
    </citation>
    <scope>NUCLEOTIDE SEQUENCE [LARGE SCALE GENOMIC DNA]</scope>
    <source>
        <strain evidence="2 3">HH</strain>
    </source>
</reference>
<protein>
    <submittedName>
        <fullName evidence="2">Uncharacterized protein</fullName>
    </submittedName>
</protein>
<feature type="transmembrane region" description="Helical" evidence="1">
    <location>
        <begin position="34"/>
        <end position="55"/>
    </location>
</feature>